<evidence type="ECO:0000259" key="3">
    <source>
        <dbReference type="Pfam" id="PF20434"/>
    </source>
</evidence>
<dbReference type="EMBL" id="BSFM01000011">
    <property type="protein sequence ID" value="GLK84091.1"/>
    <property type="molecule type" value="Genomic_DNA"/>
</dbReference>
<proteinExistence type="predicted"/>
<dbReference type="Pfam" id="PF20434">
    <property type="entry name" value="BD-FAE"/>
    <property type="match status" value="1"/>
</dbReference>
<dbReference type="PANTHER" id="PTHR48081">
    <property type="entry name" value="AB HYDROLASE SUPERFAMILY PROTEIN C4A8.06C"/>
    <property type="match status" value="1"/>
</dbReference>
<dbReference type="PANTHER" id="PTHR48081:SF9">
    <property type="entry name" value="CARBOXYLESTERASE"/>
    <property type="match status" value="1"/>
</dbReference>
<sequence>MREAWPVALAVLAGGAATAAAAWVAPLATLNTLARMENVRTIPGLAYAEGARHGVDVYVPATGGNRLPVVVFFYGGGWEGGDRGLYRFVGTALASRGIVAVIPDYRVYPEVRFPDFLKDAAQAVRWARDHAGGFGGDGHRLVLAGHSAGAHIAAALHFDRQWLQGVGLDAGRDIAGLVGLAGPYDFLPLHSRTLEEIFGPEPGRALSQPINFVRGGEAPAFLATGPVDDTVDPGNTARLAARIRARGGEVIATVYERIGHRTILGAFSRPLRLLAPVLDDTSAFIHDVTGREARS</sequence>
<evidence type="ECO:0000256" key="1">
    <source>
        <dbReference type="ARBA" id="ARBA00022801"/>
    </source>
</evidence>
<keyword evidence="5" id="KW-1185">Reference proteome</keyword>
<name>A0A9W6JUP1_9HYPH</name>
<dbReference type="SUPFAM" id="SSF53474">
    <property type="entry name" value="alpha/beta-Hydrolases"/>
    <property type="match status" value="1"/>
</dbReference>
<protein>
    <submittedName>
        <fullName evidence="4">Carboxylesterase</fullName>
    </submittedName>
</protein>
<feature type="domain" description="BD-FAE-like" evidence="3">
    <location>
        <begin position="56"/>
        <end position="241"/>
    </location>
</feature>
<dbReference type="Gene3D" id="3.40.50.1820">
    <property type="entry name" value="alpha/beta hydrolase"/>
    <property type="match status" value="1"/>
</dbReference>
<dbReference type="RefSeq" id="WP_213364271.1">
    <property type="nucleotide sequence ID" value="NZ_BSFM01000011.1"/>
</dbReference>
<reference evidence="4" key="2">
    <citation type="submission" date="2023-01" db="EMBL/GenBank/DDBJ databases">
        <authorList>
            <person name="Sun Q."/>
            <person name="Evtushenko L."/>
        </authorList>
    </citation>
    <scope>NUCLEOTIDE SEQUENCE</scope>
    <source>
        <strain evidence="4">VKM B-2789</strain>
    </source>
</reference>
<dbReference type="PROSITE" id="PS00122">
    <property type="entry name" value="CARBOXYLESTERASE_B_1"/>
    <property type="match status" value="1"/>
</dbReference>
<gene>
    <name evidence="4" type="ORF">GCM10017653_21610</name>
</gene>
<comment type="caution">
    <text evidence="4">The sequence shown here is derived from an EMBL/GenBank/DDBJ whole genome shotgun (WGS) entry which is preliminary data.</text>
</comment>
<evidence type="ECO:0000313" key="5">
    <source>
        <dbReference type="Proteomes" id="UP001143330"/>
    </source>
</evidence>
<reference evidence="4" key="1">
    <citation type="journal article" date="2014" name="Int. J. Syst. Evol. Microbiol.">
        <title>Complete genome sequence of Corynebacterium casei LMG S-19264T (=DSM 44701T), isolated from a smear-ripened cheese.</title>
        <authorList>
            <consortium name="US DOE Joint Genome Institute (JGI-PGF)"/>
            <person name="Walter F."/>
            <person name="Albersmeier A."/>
            <person name="Kalinowski J."/>
            <person name="Ruckert C."/>
        </authorList>
    </citation>
    <scope>NUCLEOTIDE SEQUENCE</scope>
    <source>
        <strain evidence="4">VKM B-2789</strain>
    </source>
</reference>
<dbReference type="InterPro" id="IPR019826">
    <property type="entry name" value="Carboxylesterase_B_AS"/>
</dbReference>
<dbReference type="GO" id="GO:0016787">
    <property type="term" value="F:hydrolase activity"/>
    <property type="evidence" value="ECO:0007669"/>
    <property type="project" value="UniProtKB-KW"/>
</dbReference>
<evidence type="ECO:0000313" key="4">
    <source>
        <dbReference type="EMBL" id="GLK84091.1"/>
    </source>
</evidence>
<dbReference type="Proteomes" id="UP001143330">
    <property type="component" value="Unassembled WGS sequence"/>
</dbReference>
<keyword evidence="1" id="KW-0378">Hydrolase</keyword>
<feature type="signal peptide" evidence="2">
    <location>
        <begin position="1"/>
        <end position="21"/>
    </location>
</feature>
<dbReference type="InterPro" id="IPR029058">
    <property type="entry name" value="AB_hydrolase_fold"/>
</dbReference>
<dbReference type="AlphaFoldDB" id="A0A9W6JUP1"/>
<organism evidence="4 5">
    <name type="scientific">Ancylobacter defluvii</name>
    <dbReference type="NCBI Taxonomy" id="1282440"/>
    <lineage>
        <taxon>Bacteria</taxon>
        <taxon>Pseudomonadati</taxon>
        <taxon>Pseudomonadota</taxon>
        <taxon>Alphaproteobacteria</taxon>
        <taxon>Hyphomicrobiales</taxon>
        <taxon>Xanthobacteraceae</taxon>
        <taxon>Ancylobacter</taxon>
    </lineage>
</organism>
<feature type="chain" id="PRO_5040932363" evidence="2">
    <location>
        <begin position="22"/>
        <end position="295"/>
    </location>
</feature>
<keyword evidence="2" id="KW-0732">Signal</keyword>
<dbReference type="InterPro" id="IPR049492">
    <property type="entry name" value="BD-FAE-like_dom"/>
</dbReference>
<evidence type="ECO:0000256" key="2">
    <source>
        <dbReference type="SAM" id="SignalP"/>
    </source>
</evidence>
<dbReference type="InterPro" id="IPR050300">
    <property type="entry name" value="GDXG_lipolytic_enzyme"/>
</dbReference>
<accession>A0A9W6JUP1</accession>